<evidence type="ECO:0000256" key="1">
    <source>
        <dbReference type="SAM" id="MobiDB-lite"/>
    </source>
</evidence>
<dbReference type="Proteomes" id="UP000054423">
    <property type="component" value="Unassembled WGS sequence"/>
</dbReference>
<evidence type="ECO:0000313" key="5">
    <source>
        <dbReference type="Proteomes" id="UP000053864"/>
    </source>
</evidence>
<evidence type="ECO:0000313" key="3">
    <source>
        <dbReference type="EMBL" id="ETL45352.1"/>
    </source>
</evidence>
<feature type="compositionally biased region" description="Basic and acidic residues" evidence="1">
    <location>
        <begin position="20"/>
        <end position="31"/>
    </location>
</feature>
<dbReference type="EMBL" id="KI678522">
    <property type="protein sequence ID" value="ETL98534.1"/>
    <property type="molecule type" value="Genomic_DNA"/>
</dbReference>
<dbReference type="EMBL" id="KI671790">
    <property type="protein sequence ID" value="ETL45352.1"/>
    <property type="molecule type" value="Genomic_DNA"/>
</dbReference>
<dbReference type="Proteomes" id="UP000053236">
    <property type="component" value="Unassembled WGS sequence"/>
</dbReference>
<protein>
    <submittedName>
        <fullName evidence="3">Uncharacterized protein</fullName>
    </submittedName>
</protein>
<reference evidence="4" key="1">
    <citation type="submission" date="2013-11" db="EMBL/GenBank/DDBJ databases">
        <title>The Genome Sequence of Phytophthora parasitica CHvinca01.</title>
        <authorList>
            <consortium name="The Broad Institute Genomics Platform"/>
            <person name="Russ C."/>
            <person name="Tyler B."/>
            <person name="Panabieres F."/>
            <person name="Shan W."/>
            <person name="Tripathy S."/>
            <person name="Grunwald N."/>
            <person name="Machado M."/>
            <person name="Johnson C.S."/>
            <person name="Arredondo F."/>
            <person name="Hong C."/>
            <person name="Coffey M."/>
            <person name="Young S.K."/>
            <person name="Zeng Q."/>
            <person name="Gargeya S."/>
            <person name="Fitzgerald M."/>
            <person name="Abouelleil A."/>
            <person name="Alvarado L."/>
            <person name="Chapman S.B."/>
            <person name="Gainer-Dewar J."/>
            <person name="Goldberg J."/>
            <person name="Griggs A."/>
            <person name="Gujja S."/>
            <person name="Hansen M."/>
            <person name="Howarth C."/>
            <person name="Imamovic A."/>
            <person name="Ireland A."/>
            <person name="Larimer J."/>
            <person name="McCowan C."/>
            <person name="Murphy C."/>
            <person name="Pearson M."/>
            <person name="Poon T.W."/>
            <person name="Priest M."/>
            <person name="Roberts A."/>
            <person name="Saif S."/>
            <person name="Shea T."/>
            <person name="Sykes S."/>
            <person name="Wortman J."/>
            <person name="Nusbaum C."/>
            <person name="Birren B."/>
        </authorList>
    </citation>
    <scope>NUCLEOTIDE SEQUENCE [LARGE SCALE GENOMIC DNA]</scope>
    <source>
        <strain evidence="4">CHvinca01</strain>
    </source>
</reference>
<feature type="compositionally biased region" description="Polar residues" evidence="1">
    <location>
        <begin position="1"/>
        <end position="13"/>
    </location>
</feature>
<name>W2JHW9_PHYNI</name>
<reference evidence="2" key="2">
    <citation type="submission" date="2013-11" db="EMBL/GenBank/DDBJ databases">
        <title>The Genome Sequence of Phytophthora parasitica CJ02B3.</title>
        <authorList>
            <consortium name="The Broad Institute Genomics Platform"/>
            <person name="Russ C."/>
            <person name="Tyler B."/>
            <person name="Panabieres F."/>
            <person name="Shan W."/>
            <person name="Tripathy S."/>
            <person name="Grunwald N."/>
            <person name="Machado M."/>
            <person name="Johnson C.S."/>
            <person name="Arredondo F."/>
            <person name="Hong C."/>
            <person name="Coffey M."/>
            <person name="Young S.K."/>
            <person name="Zeng Q."/>
            <person name="Gargeya S."/>
            <person name="Fitzgerald M."/>
            <person name="Abouelleil A."/>
            <person name="Alvarado L."/>
            <person name="Chapman S.B."/>
            <person name="Gainer-Dewar J."/>
            <person name="Goldberg J."/>
            <person name="Griggs A."/>
            <person name="Gujja S."/>
            <person name="Hansen M."/>
            <person name="Howarth C."/>
            <person name="Imamovic A."/>
            <person name="Ireland A."/>
            <person name="Larimer J."/>
            <person name="McCowan C."/>
            <person name="Murphy C."/>
            <person name="Pearson M."/>
            <person name="Poon T.W."/>
            <person name="Priest M."/>
            <person name="Roberts A."/>
            <person name="Saif S."/>
            <person name="Shea T."/>
            <person name="Sykes S."/>
            <person name="Wortman J."/>
            <person name="Nusbaum C."/>
            <person name="Birren B."/>
        </authorList>
    </citation>
    <scope>NUCLEOTIDE SEQUENCE [LARGE SCALE GENOMIC DNA]</scope>
    <source>
        <strain evidence="2">CJ02B3</strain>
    </source>
</reference>
<sequence>MDNAMDNAQSQDSYLRKNGTKIERKNLHVGEHVSNGKPLRSTMITGLRVLVASEVGCISKVAPNRPL</sequence>
<dbReference type="AlphaFoldDB" id="W2JHW9"/>
<dbReference type="EMBL" id="KI685251">
    <property type="protein sequence ID" value="ETK91952.1"/>
    <property type="molecule type" value="Genomic_DNA"/>
</dbReference>
<dbReference type="Proteomes" id="UP000053864">
    <property type="component" value="Unassembled WGS sequence"/>
</dbReference>
<evidence type="ECO:0000313" key="4">
    <source>
        <dbReference type="EMBL" id="ETL98534.1"/>
    </source>
</evidence>
<organism evidence="3 5">
    <name type="scientific">Phytophthora nicotianae</name>
    <name type="common">Potato buckeye rot agent</name>
    <name type="synonym">Phytophthora parasitica</name>
    <dbReference type="NCBI Taxonomy" id="4792"/>
    <lineage>
        <taxon>Eukaryota</taxon>
        <taxon>Sar</taxon>
        <taxon>Stramenopiles</taxon>
        <taxon>Oomycota</taxon>
        <taxon>Peronosporomycetes</taxon>
        <taxon>Peronosporales</taxon>
        <taxon>Peronosporaceae</taxon>
        <taxon>Phytophthora</taxon>
    </lineage>
</organism>
<gene>
    <name evidence="2" type="ORF">L915_04577</name>
    <name evidence="3" type="ORF">L916_04531</name>
    <name evidence="4" type="ORF">L917_04407</name>
</gene>
<reference evidence="3 5" key="3">
    <citation type="submission" date="2013-11" db="EMBL/GenBank/DDBJ databases">
        <title>The Genome Sequence of Phytophthora parasitica CJ05E6.</title>
        <authorList>
            <consortium name="The Broad Institute Genomics Platform"/>
            <person name="Russ C."/>
            <person name="Tyler B."/>
            <person name="Panabieres F."/>
            <person name="Shan W."/>
            <person name="Tripathy S."/>
            <person name="Grunwald N."/>
            <person name="Machado M."/>
            <person name="Johnson C.S."/>
            <person name="Arredondo F."/>
            <person name="Hong C."/>
            <person name="Coffey M."/>
            <person name="Young S.K."/>
            <person name="Zeng Q."/>
            <person name="Gargeya S."/>
            <person name="Fitzgerald M."/>
            <person name="Abouelleil A."/>
            <person name="Alvarado L."/>
            <person name="Chapman S.B."/>
            <person name="Gainer-Dewar J."/>
            <person name="Goldberg J."/>
            <person name="Griggs A."/>
            <person name="Gujja S."/>
            <person name="Hansen M."/>
            <person name="Howarth C."/>
            <person name="Imamovic A."/>
            <person name="Ireland A."/>
            <person name="Larimer J."/>
            <person name="McCowan C."/>
            <person name="Murphy C."/>
            <person name="Pearson M."/>
            <person name="Poon T.W."/>
            <person name="Priest M."/>
            <person name="Roberts A."/>
            <person name="Saif S."/>
            <person name="Shea T."/>
            <person name="Sykes S."/>
            <person name="Wortman J."/>
            <person name="Nusbaum C."/>
            <person name="Birren B."/>
        </authorList>
    </citation>
    <scope>NUCLEOTIDE SEQUENCE [LARGE SCALE GENOMIC DNA]</scope>
    <source>
        <strain evidence="3 5">CJ05E6</strain>
    </source>
</reference>
<proteinExistence type="predicted"/>
<feature type="region of interest" description="Disordered" evidence="1">
    <location>
        <begin position="1"/>
        <end position="38"/>
    </location>
</feature>
<evidence type="ECO:0000313" key="2">
    <source>
        <dbReference type="EMBL" id="ETK91952.1"/>
    </source>
</evidence>
<accession>W2JHW9</accession>